<accession>A0A378TI40</accession>
<sequence length="53" mass="5593">MTDDHSQHVATSPHEVKGVPDKDRPGPADHGHEGGMATREVAPDVAEGQEPPD</sequence>
<dbReference type="RefSeq" id="WP_163907771.1">
    <property type="nucleotide sequence ID" value="NZ_AP022600.1"/>
</dbReference>
<feature type="region of interest" description="Disordered" evidence="1">
    <location>
        <begin position="1"/>
        <end position="53"/>
    </location>
</feature>
<evidence type="ECO:0000313" key="2">
    <source>
        <dbReference type="EMBL" id="STZ59226.1"/>
    </source>
</evidence>
<evidence type="ECO:0000313" key="3">
    <source>
        <dbReference type="Proteomes" id="UP000254978"/>
    </source>
</evidence>
<protein>
    <submittedName>
        <fullName evidence="2">Uncharacterized protein</fullName>
    </submittedName>
</protein>
<feature type="compositionally biased region" description="Basic and acidic residues" evidence="1">
    <location>
        <begin position="14"/>
        <end position="33"/>
    </location>
</feature>
<proteinExistence type="predicted"/>
<dbReference type="AlphaFoldDB" id="A0A378TI40"/>
<dbReference type="EMBL" id="UGQT01000001">
    <property type="protein sequence ID" value="STZ59226.1"/>
    <property type="molecule type" value="Genomic_DNA"/>
</dbReference>
<gene>
    <name evidence="2" type="ORF">NCTC10821_02752</name>
</gene>
<reference evidence="2 3" key="1">
    <citation type="submission" date="2018-06" db="EMBL/GenBank/DDBJ databases">
        <authorList>
            <consortium name="Pathogen Informatics"/>
            <person name="Doyle S."/>
        </authorList>
    </citation>
    <scope>NUCLEOTIDE SEQUENCE [LARGE SCALE GENOMIC DNA]</scope>
    <source>
        <strain evidence="2 3">NCTC10821</strain>
    </source>
</reference>
<organism evidence="2 3">
    <name type="scientific">Mycolicibacterium tokaiense</name>
    <dbReference type="NCBI Taxonomy" id="39695"/>
    <lineage>
        <taxon>Bacteria</taxon>
        <taxon>Bacillati</taxon>
        <taxon>Actinomycetota</taxon>
        <taxon>Actinomycetes</taxon>
        <taxon>Mycobacteriales</taxon>
        <taxon>Mycobacteriaceae</taxon>
        <taxon>Mycolicibacterium</taxon>
    </lineage>
</organism>
<dbReference type="Proteomes" id="UP000254978">
    <property type="component" value="Unassembled WGS sequence"/>
</dbReference>
<evidence type="ECO:0000256" key="1">
    <source>
        <dbReference type="SAM" id="MobiDB-lite"/>
    </source>
</evidence>
<name>A0A378TI40_9MYCO</name>
<keyword evidence="3" id="KW-1185">Reference proteome</keyword>